<organism evidence="2 3">
    <name type="scientific">Pseudomonas syringae pv. avii</name>
    <dbReference type="NCBI Taxonomy" id="663959"/>
    <lineage>
        <taxon>Bacteria</taxon>
        <taxon>Pseudomonadati</taxon>
        <taxon>Pseudomonadota</taxon>
        <taxon>Gammaproteobacteria</taxon>
        <taxon>Pseudomonadales</taxon>
        <taxon>Pseudomonadaceae</taxon>
        <taxon>Pseudomonas</taxon>
        <taxon>Pseudomonas syringae</taxon>
    </lineage>
</organism>
<keyword evidence="1" id="KW-1133">Transmembrane helix</keyword>
<dbReference type="Proteomes" id="UP000280395">
    <property type="component" value="Unassembled WGS sequence"/>
</dbReference>
<reference evidence="2 3" key="1">
    <citation type="submission" date="2018-08" db="EMBL/GenBank/DDBJ databases">
        <title>Recombination of ecologically and evolutionarily significant loci maintains genetic cohesion in the Pseudomonas syringae species complex.</title>
        <authorList>
            <person name="Dillon M."/>
            <person name="Thakur S."/>
            <person name="Almeida R.N.D."/>
            <person name="Weir B.S."/>
            <person name="Guttman D.S."/>
        </authorList>
    </citation>
    <scope>NUCLEOTIDE SEQUENCE [LARGE SCALE GENOMIC DNA]</scope>
    <source>
        <strain evidence="2 3">ICMP 14479</strain>
    </source>
</reference>
<feature type="transmembrane region" description="Helical" evidence="1">
    <location>
        <begin position="20"/>
        <end position="41"/>
    </location>
</feature>
<accession>A0A3M5V0M0</accession>
<sequence length="50" mass="5624">MGMSVYARQHLVEFQDVGYGSAASTLLFLVVAVIAMLYLYLGRRQLEVRS</sequence>
<evidence type="ECO:0000256" key="1">
    <source>
        <dbReference type="SAM" id="Phobius"/>
    </source>
</evidence>
<comment type="caution">
    <text evidence="2">The sequence shown here is derived from an EMBL/GenBank/DDBJ whole genome shotgun (WGS) entry which is preliminary data.</text>
</comment>
<protein>
    <submittedName>
        <fullName evidence="2">Uncharacterized protein</fullName>
    </submittedName>
</protein>
<evidence type="ECO:0000313" key="3">
    <source>
        <dbReference type="Proteomes" id="UP000280395"/>
    </source>
</evidence>
<evidence type="ECO:0000313" key="2">
    <source>
        <dbReference type="EMBL" id="RMU51609.1"/>
    </source>
</evidence>
<gene>
    <name evidence="2" type="ORF">ALP29_200062</name>
</gene>
<dbReference type="EMBL" id="RBUA01000994">
    <property type="protein sequence ID" value="RMU51609.1"/>
    <property type="molecule type" value="Genomic_DNA"/>
</dbReference>
<proteinExistence type="predicted"/>
<name>A0A3M5V0M0_PSESX</name>
<keyword evidence="1" id="KW-0812">Transmembrane</keyword>
<keyword evidence="1" id="KW-0472">Membrane</keyword>
<dbReference type="AlphaFoldDB" id="A0A3M5V0M0"/>